<dbReference type="Gene3D" id="3.30.1320.10">
    <property type="match status" value="1"/>
</dbReference>
<sequence length="238" mass="25235">MVVIRLSRAGAKKRPFYHICVSDRRNKRDGSFIEKIGFFNPIANGGEEKIKVDLDRFEYWTSVGAKPSETVEMLIKRSKLTDEEINAIENKKSDLLKRKKQQAALEAKQKADEAAAEAPAAEAPAEEAPAEEAPEAEAAAEAPAEEAPADEAPEAEAPAEEAPAEEAPEAEAAAEAPAEEAPEAEAAAEAPAEEAPAEEAPAEEAPAEEAPEAEAAAEAPAEEAPADSETKNLDKKDK</sequence>
<dbReference type="NCBIfam" id="TIGR00002">
    <property type="entry name" value="S16"/>
    <property type="match status" value="1"/>
</dbReference>
<evidence type="ECO:0000256" key="1">
    <source>
        <dbReference type="ARBA" id="ARBA00022980"/>
    </source>
</evidence>
<dbReference type="SUPFAM" id="SSF54565">
    <property type="entry name" value="Ribosomal protein S16"/>
    <property type="match status" value="1"/>
</dbReference>
<dbReference type="HAMAP" id="MF_00385">
    <property type="entry name" value="Ribosomal_bS16"/>
    <property type="match status" value="1"/>
</dbReference>
<dbReference type="InterPro" id="IPR020592">
    <property type="entry name" value="Ribosomal_bS16_CS"/>
</dbReference>
<comment type="caution">
    <text evidence="5">The sequence shown here is derived from an EMBL/GenBank/DDBJ whole genome shotgun (WGS) entry which is preliminary data.</text>
</comment>
<dbReference type="PANTHER" id="PTHR12919:SF20">
    <property type="entry name" value="SMALL RIBOSOMAL SUBUNIT PROTEIN BS16M"/>
    <property type="match status" value="1"/>
</dbReference>
<dbReference type="GO" id="GO:0005737">
    <property type="term" value="C:cytoplasm"/>
    <property type="evidence" value="ECO:0007669"/>
    <property type="project" value="UniProtKB-ARBA"/>
</dbReference>
<accession>A0A520N1F8</accession>
<comment type="similarity">
    <text evidence="3">Belongs to the bacterial ribosomal protein bS16 family.</text>
</comment>
<evidence type="ECO:0000256" key="3">
    <source>
        <dbReference type="HAMAP-Rule" id="MF_00385"/>
    </source>
</evidence>
<dbReference type="InterPro" id="IPR023803">
    <property type="entry name" value="Ribosomal_bS16_dom_sf"/>
</dbReference>
<dbReference type="InterPro" id="IPR000307">
    <property type="entry name" value="Ribosomal_bS16"/>
</dbReference>
<feature type="compositionally biased region" description="Acidic residues" evidence="4">
    <location>
        <begin position="191"/>
        <end position="212"/>
    </location>
</feature>
<dbReference type="AlphaFoldDB" id="A0A520N1F8"/>
<dbReference type="PANTHER" id="PTHR12919">
    <property type="entry name" value="30S RIBOSOMAL PROTEIN S16"/>
    <property type="match status" value="1"/>
</dbReference>
<feature type="region of interest" description="Disordered" evidence="4">
    <location>
        <begin position="100"/>
        <end position="238"/>
    </location>
</feature>
<dbReference type="Proteomes" id="UP000315825">
    <property type="component" value="Unassembled WGS sequence"/>
</dbReference>
<name>A0A520N1F8_9GAMM</name>
<gene>
    <name evidence="3" type="primary">rpsP</name>
    <name evidence="5" type="ORF">EVA92_00485</name>
</gene>
<keyword evidence="1 3" id="KW-0689">Ribosomal protein</keyword>
<dbReference type="GO" id="GO:0006412">
    <property type="term" value="P:translation"/>
    <property type="evidence" value="ECO:0007669"/>
    <property type="project" value="UniProtKB-UniRule"/>
</dbReference>
<dbReference type="Pfam" id="PF00886">
    <property type="entry name" value="Ribosomal_S16"/>
    <property type="match status" value="1"/>
</dbReference>
<feature type="compositionally biased region" description="Acidic residues" evidence="4">
    <location>
        <begin position="143"/>
        <end position="169"/>
    </location>
</feature>
<organism evidence="5 6">
    <name type="scientific">SAR86 cluster bacterium</name>
    <dbReference type="NCBI Taxonomy" id="2030880"/>
    <lineage>
        <taxon>Bacteria</taxon>
        <taxon>Pseudomonadati</taxon>
        <taxon>Pseudomonadota</taxon>
        <taxon>Gammaproteobacteria</taxon>
        <taxon>SAR86 cluster</taxon>
    </lineage>
</organism>
<dbReference type="GO" id="GO:0015935">
    <property type="term" value="C:small ribosomal subunit"/>
    <property type="evidence" value="ECO:0007669"/>
    <property type="project" value="TreeGrafter"/>
</dbReference>
<feature type="compositionally biased region" description="Basic and acidic residues" evidence="4">
    <location>
        <begin position="228"/>
        <end position="238"/>
    </location>
</feature>
<keyword evidence="2 3" id="KW-0687">Ribonucleoprotein</keyword>
<dbReference type="PROSITE" id="PS00732">
    <property type="entry name" value="RIBOSOMAL_S16"/>
    <property type="match status" value="1"/>
</dbReference>
<evidence type="ECO:0000256" key="4">
    <source>
        <dbReference type="SAM" id="MobiDB-lite"/>
    </source>
</evidence>
<reference evidence="5 6" key="1">
    <citation type="submission" date="2019-02" db="EMBL/GenBank/DDBJ databases">
        <title>Prokaryotic population dynamics and viral predation in marine succession experiment using metagenomics: the confinement effect.</title>
        <authorList>
            <person name="Haro-Moreno J.M."/>
            <person name="Rodriguez-Valera F."/>
            <person name="Lopez-Perez M."/>
        </authorList>
    </citation>
    <scope>NUCLEOTIDE SEQUENCE [LARGE SCALE GENOMIC DNA]</scope>
    <source>
        <strain evidence="5">MED-G159</strain>
    </source>
</reference>
<evidence type="ECO:0000256" key="2">
    <source>
        <dbReference type="ARBA" id="ARBA00023274"/>
    </source>
</evidence>
<dbReference type="EMBL" id="SHBE01000001">
    <property type="protein sequence ID" value="RZO27256.1"/>
    <property type="molecule type" value="Genomic_DNA"/>
</dbReference>
<feature type="compositionally biased region" description="Acidic residues" evidence="4">
    <location>
        <begin position="124"/>
        <end position="135"/>
    </location>
</feature>
<evidence type="ECO:0000313" key="6">
    <source>
        <dbReference type="Proteomes" id="UP000315825"/>
    </source>
</evidence>
<protein>
    <recommendedName>
        <fullName evidence="3">Small ribosomal subunit protein bS16</fullName>
    </recommendedName>
</protein>
<proteinExistence type="inferred from homology"/>
<evidence type="ECO:0000313" key="5">
    <source>
        <dbReference type="EMBL" id="RZO27256.1"/>
    </source>
</evidence>
<dbReference type="GO" id="GO:0003735">
    <property type="term" value="F:structural constituent of ribosome"/>
    <property type="evidence" value="ECO:0007669"/>
    <property type="project" value="InterPro"/>
</dbReference>